<dbReference type="GO" id="GO:0005509">
    <property type="term" value="F:calcium ion binding"/>
    <property type="evidence" value="ECO:0007669"/>
    <property type="project" value="TreeGrafter"/>
</dbReference>
<dbReference type="CDD" id="cd00030">
    <property type="entry name" value="C2"/>
    <property type="match status" value="1"/>
</dbReference>
<dbReference type="SUPFAM" id="SSF49562">
    <property type="entry name" value="C2 domain (Calcium/lipid-binding domain, CaLB)"/>
    <property type="match status" value="3"/>
</dbReference>
<evidence type="ECO:0000313" key="5">
    <source>
        <dbReference type="Proteomes" id="UP000285301"/>
    </source>
</evidence>
<organism evidence="4 5">
    <name type="scientific">Dinothrombium tinctorium</name>
    <dbReference type="NCBI Taxonomy" id="1965070"/>
    <lineage>
        <taxon>Eukaryota</taxon>
        <taxon>Metazoa</taxon>
        <taxon>Ecdysozoa</taxon>
        <taxon>Arthropoda</taxon>
        <taxon>Chelicerata</taxon>
        <taxon>Arachnida</taxon>
        <taxon>Acari</taxon>
        <taxon>Acariformes</taxon>
        <taxon>Trombidiformes</taxon>
        <taxon>Prostigmata</taxon>
        <taxon>Anystina</taxon>
        <taxon>Parasitengona</taxon>
        <taxon>Trombidioidea</taxon>
        <taxon>Trombidiidae</taxon>
        <taxon>Dinothrombium</taxon>
    </lineage>
</organism>
<reference evidence="4" key="2">
    <citation type="submission" date="2018-11" db="EMBL/GenBank/DDBJ databases">
        <title>Trombidioid mite genomics.</title>
        <authorList>
            <person name="Dong X."/>
        </authorList>
    </citation>
    <scope>NUCLEOTIDE SEQUENCE</scope>
    <source>
        <strain evidence="4">UoL-WK</strain>
    </source>
</reference>
<dbReference type="InterPro" id="IPR000008">
    <property type="entry name" value="C2_dom"/>
</dbReference>
<dbReference type="Proteomes" id="UP000285301">
    <property type="component" value="Unassembled WGS sequence"/>
</dbReference>
<accession>A0A3S3P9U8</accession>
<feature type="domain" description="C2" evidence="1">
    <location>
        <begin position="182"/>
        <end position="299"/>
    </location>
</feature>
<dbReference type="InterPro" id="IPR051634">
    <property type="entry name" value="Extended_Synaptotagmin"/>
</dbReference>
<dbReference type="GO" id="GO:0035091">
    <property type="term" value="F:phosphatidylinositol binding"/>
    <property type="evidence" value="ECO:0007669"/>
    <property type="project" value="TreeGrafter"/>
</dbReference>
<dbReference type="GO" id="GO:0005544">
    <property type="term" value="F:calcium-dependent phospholipid binding"/>
    <property type="evidence" value="ECO:0007669"/>
    <property type="project" value="TreeGrafter"/>
</dbReference>
<dbReference type="SMART" id="SM00239">
    <property type="entry name" value="C2"/>
    <property type="match status" value="3"/>
</dbReference>
<reference evidence="4 5" key="1">
    <citation type="journal article" date="2018" name="Gigascience">
        <title>Genomes of trombidid mites reveal novel predicted allergens and laterally-transferred genes associated with secondary metabolism.</title>
        <authorList>
            <person name="Dong X."/>
            <person name="Chaisiri K."/>
            <person name="Xia D."/>
            <person name="Armstrong S.D."/>
            <person name="Fang Y."/>
            <person name="Donnelly M.J."/>
            <person name="Kadowaki T."/>
            <person name="McGarry J.W."/>
            <person name="Darby A.C."/>
            <person name="Makepeace B.L."/>
        </authorList>
    </citation>
    <scope>NUCLEOTIDE SEQUENCE [LARGE SCALE GENOMIC DNA]</scope>
    <source>
        <strain evidence="4">UoL-WK</strain>
    </source>
</reference>
<evidence type="ECO:0000313" key="4">
    <source>
        <dbReference type="EMBL" id="RWS04238.1"/>
    </source>
</evidence>
<feature type="domain" description="C2" evidence="1">
    <location>
        <begin position="517"/>
        <end position="649"/>
    </location>
</feature>
<evidence type="ECO:0000313" key="3">
    <source>
        <dbReference type="EMBL" id="RWS03856.1"/>
    </source>
</evidence>
<name>A0A3S3P9U8_9ACAR</name>
<dbReference type="EMBL" id="NCKU01006074">
    <property type="protein sequence ID" value="RWS03856.1"/>
    <property type="molecule type" value="Genomic_DNA"/>
</dbReference>
<dbReference type="STRING" id="1965070.A0A3S3P9U8"/>
<dbReference type="EMBL" id="NCKU01006167">
    <property type="protein sequence ID" value="RWS03776.1"/>
    <property type="molecule type" value="Genomic_DNA"/>
</dbReference>
<dbReference type="PROSITE" id="PS50004">
    <property type="entry name" value="C2"/>
    <property type="match status" value="2"/>
</dbReference>
<dbReference type="Gene3D" id="2.60.40.150">
    <property type="entry name" value="C2 domain"/>
    <property type="match status" value="3"/>
</dbReference>
<dbReference type="GO" id="GO:0008429">
    <property type="term" value="F:phosphatidylethanolamine binding"/>
    <property type="evidence" value="ECO:0007669"/>
    <property type="project" value="TreeGrafter"/>
</dbReference>
<evidence type="ECO:0000313" key="2">
    <source>
        <dbReference type="EMBL" id="RWS03776.1"/>
    </source>
</evidence>
<dbReference type="InterPro" id="IPR035892">
    <property type="entry name" value="C2_domain_sf"/>
</dbReference>
<keyword evidence="5" id="KW-1185">Reference proteome</keyword>
<dbReference type="GO" id="GO:0005789">
    <property type="term" value="C:endoplasmic reticulum membrane"/>
    <property type="evidence" value="ECO:0007669"/>
    <property type="project" value="TreeGrafter"/>
</dbReference>
<comment type="caution">
    <text evidence="4">The sequence shown here is derived from an EMBL/GenBank/DDBJ whole genome shotgun (WGS) entry which is preliminary data.</text>
</comment>
<dbReference type="PANTHER" id="PTHR45761:SF1">
    <property type="entry name" value="EXTENDED SYNAPTOTAGMIN-LIKE PROTEIN 2, ISOFORM C"/>
    <property type="match status" value="1"/>
</dbReference>
<evidence type="ECO:0000259" key="1">
    <source>
        <dbReference type="PROSITE" id="PS50004"/>
    </source>
</evidence>
<dbReference type="Pfam" id="PF00168">
    <property type="entry name" value="C2"/>
    <property type="match status" value="3"/>
</dbReference>
<dbReference type="EMBL" id="NCKU01005710">
    <property type="protein sequence ID" value="RWS04238.1"/>
    <property type="molecule type" value="Genomic_DNA"/>
</dbReference>
<proteinExistence type="predicted"/>
<dbReference type="OrthoDB" id="6531789at2759"/>
<dbReference type="GO" id="GO:0031210">
    <property type="term" value="F:phosphatidylcholine binding"/>
    <property type="evidence" value="ECO:0007669"/>
    <property type="project" value="TreeGrafter"/>
</dbReference>
<dbReference type="AlphaFoldDB" id="A0A3S3P9U8"/>
<sequence length="713" mass="83070">MSWHKFAKIGIEQIWINRIINDIWPNVRKYLHSSLHHQVIQEGFISVKIEDFDIGKSPAIVKTIYSTSMRDIDKHFLIFDVMFEFFSKSDFKISLSFARYIKIGITSLSIKGKARIILMIKSRLEVQRLKFTIVETPNVAHCESIGLLKWFSLFCGLESFIETLFDSYLVLPKSVTIELVENDGQKEINLNKAKGTVRIDILYANQVVFRQKDLISGRKPNCFCTVKLGKSEKYETKLCRANENPIWNEYFLFPVSTRHLSLQIELFDSVEEKDELIFAYNCEDISKNFVPINGKEFSVKLSNSNSGLQSGTLTFRVNLLDVSEMREGIHKRLALAKHAFPMGIMVILVDNASGVQSLPTNDPLHSQTLKTFVRVNIGHQWRSTELSQGNNPNWQRVMHFICFATQFQNANFSLYARILNTSYLLGSCDMPLEFVLRSQNLEYRAKLRLNGVAREATLNLIFKYKPTSYHRTFLKEYIASIKRTQKMMRSEPLIERRKFDYEIKPLVADKLIGKQITDQNVRILLRFSWLRMKQQEPKFVIDVLEAKNIPKINGRYPDPYVIIELLDNGVVVEKRVTVTKMATSHPIYNETKYFRSVDYTAAGLTRRYSFRVSVYFKVTTKSIFNKIAAETIEFPKQLQEDVDYYQHWFALSTSHRYTEGIVFMKEATDFEEGEEKEAIEDISQLFEDKEQSQQLNSKESRFTKIFNYFLGKK</sequence>
<dbReference type="PANTHER" id="PTHR45761">
    <property type="entry name" value="EXTENDED SYNAPTOTAGMIN-LIKE PROTEIN 2, ISOFORM C"/>
    <property type="match status" value="1"/>
</dbReference>
<dbReference type="CDD" id="cd21670">
    <property type="entry name" value="SMP_ESyt"/>
    <property type="match status" value="1"/>
</dbReference>
<gene>
    <name evidence="4" type="ORF">B4U79_16433</name>
    <name evidence="3" type="ORF">B4U79_16469</name>
    <name evidence="2" type="ORF">B4U79_16480</name>
</gene>
<protein>
    <recommendedName>
        <fullName evidence="1">C2 domain-containing protein</fullName>
    </recommendedName>
</protein>